<dbReference type="PANTHER" id="PTHR43649">
    <property type="entry name" value="ARABINOSE-BINDING PROTEIN-RELATED"/>
    <property type="match status" value="1"/>
</dbReference>
<dbReference type="InterPro" id="IPR006059">
    <property type="entry name" value="SBP"/>
</dbReference>
<dbReference type="AlphaFoldDB" id="A0A0M6WEF1"/>
<dbReference type="Proteomes" id="UP000049979">
    <property type="component" value="Unassembled WGS sequence"/>
</dbReference>
<organism evidence="7 8">
    <name type="scientific">Roseburia faecis</name>
    <dbReference type="NCBI Taxonomy" id="301302"/>
    <lineage>
        <taxon>Bacteria</taxon>
        <taxon>Bacillati</taxon>
        <taxon>Bacillota</taxon>
        <taxon>Clostridia</taxon>
        <taxon>Lachnospirales</taxon>
        <taxon>Lachnospiraceae</taxon>
        <taxon>Roseburia</taxon>
    </lineage>
</organism>
<evidence type="ECO:0000313" key="8">
    <source>
        <dbReference type="Proteomes" id="UP000049979"/>
    </source>
</evidence>
<dbReference type="PANTHER" id="PTHR43649:SF33">
    <property type="entry name" value="POLYGALACTURONAN_RHAMNOGALACTURONAN-BINDING PROTEIN YTCQ"/>
    <property type="match status" value="1"/>
</dbReference>
<keyword evidence="2 6" id="KW-0732">Signal</keyword>
<accession>A0A0M6WEF1</accession>
<dbReference type="EMBL" id="CVRR01000005">
    <property type="protein sequence ID" value="CRL33944.1"/>
    <property type="molecule type" value="Genomic_DNA"/>
</dbReference>
<name>A0A0M6WEF1_9FIRM</name>
<evidence type="ECO:0000256" key="4">
    <source>
        <dbReference type="ARBA" id="ARBA00023139"/>
    </source>
</evidence>
<dbReference type="Pfam" id="PF01547">
    <property type="entry name" value="SBP_bac_1"/>
    <property type="match status" value="1"/>
</dbReference>
<proteinExistence type="predicted"/>
<evidence type="ECO:0000256" key="1">
    <source>
        <dbReference type="ARBA" id="ARBA00022475"/>
    </source>
</evidence>
<dbReference type="OrthoDB" id="2060074at2"/>
<dbReference type="PROSITE" id="PS51257">
    <property type="entry name" value="PROKAR_LIPOPROTEIN"/>
    <property type="match status" value="1"/>
</dbReference>
<evidence type="ECO:0000313" key="7">
    <source>
        <dbReference type="EMBL" id="CRL33944.1"/>
    </source>
</evidence>
<evidence type="ECO:0000256" key="5">
    <source>
        <dbReference type="ARBA" id="ARBA00023288"/>
    </source>
</evidence>
<evidence type="ECO:0000256" key="3">
    <source>
        <dbReference type="ARBA" id="ARBA00023136"/>
    </source>
</evidence>
<feature type="signal peptide" evidence="6">
    <location>
        <begin position="1"/>
        <end position="20"/>
    </location>
</feature>
<evidence type="ECO:0000256" key="2">
    <source>
        <dbReference type="ARBA" id="ARBA00022729"/>
    </source>
</evidence>
<evidence type="ECO:0000256" key="6">
    <source>
        <dbReference type="SAM" id="SignalP"/>
    </source>
</evidence>
<keyword evidence="5" id="KW-0449">Lipoprotein</keyword>
<reference evidence="8" key="1">
    <citation type="submission" date="2015-05" db="EMBL/GenBank/DDBJ databases">
        <authorList>
            <consortium name="Pathogen Informatics"/>
        </authorList>
    </citation>
    <scope>NUCLEOTIDE SEQUENCE [LARGE SCALE GENOMIC DNA]</scope>
    <source>
        <strain evidence="8">M72</strain>
    </source>
</reference>
<keyword evidence="4" id="KW-0564">Palmitate</keyword>
<evidence type="ECO:0008006" key="9">
    <source>
        <dbReference type="Google" id="ProtNLM"/>
    </source>
</evidence>
<keyword evidence="3" id="KW-0472">Membrane</keyword>
<dbReference type="Gene3D" id="3.40.190.10">
    <property type="entry name" value="Periplasmic binding protein-like II"/>
    <property type="match status" value="2"/>
</dbReference>
<gene>
    <name evidence="7" type="ORF">M72_03501</name>
</gene>
<dbReference type="InterPro" id="IPR050490">
    <property type="entry name" value="Bact_solute-bd_prot1"/>
</dbReference>
<dbReference type="SUPFAM" id="SSF53850">
    <property type="entry name" value="Periplasmic binding protein-like II"/>
    <property type="match status" value="1"/>
</dbReference>
<keyword evidence="1" id="KW-1003">Cell membrane</keyword>
<dbReference type="RefSeq" id="WP_055067072.1">
    <property type="nucleotide sequence ID" value="NZ_CP173697.1"/>
</dbReference>
<keyword evidence="8" id="KW-1185">Reference proteome</keyword>
<protein>
    <recommendedName>
        <fullName evidence="9">Extracellular solute-binding protein</fullName>
    </recommendedName>
</protein>
<feature type="chain" id="PRO_5039515531" description="Extracellular solute-binding protein" evidence="6">
    <location>
        <begin position="21"/>
        <end position="441"/>
    </location>
</feature>
<sequence length="441" mass="48310">MKKRWKRCMALIMAAVMATAVVGCGSGDNKDSGTQGASNEDVTLTFWSWLPTNDQSEEMINEFEKENPNIHIDYTRTEQDDFFEKLQVAMASGTGPDLYGMTTGSMMNQYAKFSVDMKETADQYWSGWEDKINSNAVDQCTTEDGTMAGMPLLVAGMTTLMYNKTLMDECGIDKVPTTYDELKDAAAKAKAKGYVCVAAGAADDWINSDWFIQASNEFENGAVYEAEAGKRKWTDQCFVDTMNAWKKMFTDGIFEDGALGVSTYPDARDQYFFARKAVFFMTGSWHLGPTSSSSSEIQGTEIGNKGDVIGMEPFPGVSDSGEQLGTSGVDVMVSMNKDCKNKEAAMKFIQFLADGDGQQYWVNYLQGAPVSNDISYTGTVDGELQQQSIDDVNKYVSNAAGSRKLSNSEIETALQVAMQNVAAGADPLKELQNVQKTADAQ</sequence>